<evidence type="ECO:0008006" key="3">
    <source>
        <dbReference type="Google" id="ProtNLM"/>
    </source>
</evidence>
<dbReference type="Gene3D" id="2.40.128.320">
    <property type="entry name" value="Protein HRI1, N-terminal domain"/>
    <property type="match status" value="1"/>
</dbReference>
<reference evidence="1" key="2">
    <citation type="submission" date="2023-06" db="EMBL/GenBank/DDBJ databases">
        <authorList>
            <person name="Kobayashi Y."/>
            <person name="Kayamori A."/>
            <person name="Aoki K."/>
            <person name="Shiwa Y."/>
            <person name="Fujita N."/>
            <person name="Sugita T."/>
            <person name="Iwasaki W."/>
            <person name="Tanaka N."/>
            <person name="Takashima M."/>
        </authorList>
    </citation>
    <scope>NUCLEOTIDE SEQUENCE</scope>
    <source>
        <strain evidence="1">HIS016</strain>
    </source>
</reference>
<comment type="caution">
    <text evidence="1">The sequence shown here is derived from an EMBL/GenBank/DDBJ whole genome shotgun (WGS) entry which is preliminary data.</text>
</comment>
<proteinExistence type="predicted"/>
<dbReference type="InterPro" id="IPR031818">
    <property type="entry name" value="Hri1"/>
</dbReference>
<dbReference type="AlphaFoldDB" id="A0AAD3TUL4"/>
<name>A0AAD3TUL4_9TREE</name>
<gene>
    <name evidence="1" type="ORF">CspeluHIS016_0305950</name>
</gene>
<reference evidence="1" key="1">
    <citation type="journal article" date="2023" name="BMC Genomics">
        <title>Chromosome-level genome assemblies of Cutaneotrichosporon spp. (Trichosporonales, Basidiomycota) reveal imbalanced evolution between nucleotide sequences and chromosome synteny.</title>
        <authorList>
            <person name="Kobayashi Y."/>
            <person name="Kayamori A."/>
            <person name="Aoki K."/>
            <person name="Shiwa Y."/>
            <person name="Matsutani M."/>
            <person name="Fujita N."/>
            <person name="Sugita T."/>
            <person name="Iwasaki W."/>
            <person name="Tanaka N."/>
            <person name="Takashima M."/>
        </authorList>
    </citation>
    <scope>NUCLEOTIDE SEQUENCE</scope>
    <source>
        <strain evidence="1">HIS016</strain>
    </source>
</reference>
<protein>
    <recommendedName>
        <fullName evidence="3">Protein HRI1</fullName>
    </recommendedName>
</protein>
<keyword evidence="2" id="KW-1185">Reference proteome</keyword>
<dbReference type="InterPro" id="IPR043047">
    <property type="entry name" value="Hri1_N_sf"/>
</dbReference>
<evidence type="ECO:0000313" key="2">
    <source>
        <dbReference type="Proteomes" id="UP001222932"/>
    </source>
</evidence>
<accession>A0AAD3TUL4</accession>
<dbReference type="Proteomes" id="UP001222932">
    <property type="component" value="Unassembled WGS sequence"/>
</dbReference>
<sequence length="236" mass="25705">MMEPMDPMGPVRASTRLSIAWAGRPPVEDTDTLVLTIEGLSVDLRVFSCGSQRGEIDWASVGAISHGEGHSKATPRLIWTQLLDSRPPPPTAASAGAFSILNRTDVLESGVMYNPETEKDEAYDEVWRRLPVLPGSEYVVLERVDGVYGNPGGGEEKAHSMPRAFVARLGPWTLGLGRSETGEFVAYRDEREEGWVRKYSFGSGLPGLTDAELGLRVGEKVHLDVGEWVVCASGHK</sequence>
<dbReference type="Pfam" id="PF16815">
    <property type="entry name" value="HRI1"/>
    <property type="match status" value="1"/>
</dbReference>
<evidence type="ECO:0000313" key="1">
    <source>
        <dbReference type="EMBL" id="GMK56755.1"/>
    </source>
</evidence>
<organism evidence="1 2">
    <name type="scientific">Cutaneotrichosporon spelunceum</name>
    <dbReference type="NCBI Taxonomy" id="1672016"/>
    <lineage>
        <taxon>Eukaryota</taxon>
        <taxon>Fungi</taxon>
        <taxon>Dikarya</taxon>
        <taxon>Basidiomycota</taxon>
        <taxon>Agaricomycotina</taxon>
        <taxon>Tremellomycetes</taxon>
        <taxon>Trichosporonales</taxon>
        <taxon>Trichosporonaceae</taxon>
        <taxon>Cutaneotrichosporon</taxon>
    </lineage>
</organism>
<dbReference type="EMBL" id="BTCM01000003">
    <property type="protein sequence ID" value="GMK56755.1"/>
    <property type="molecule type" value="Genomic_DNA"/>
</dbReference>